<protein>
    <submittedName>
        <fullName evidence="1">Uncharacterized protein</fullName>
    </submittedName>
</protein>
<dbReference type="AlphaFoldDB" id="A0A0F4LMU2"/>
<keyword evidence="2" id="KW-1185">Reference proteome</keyword>
<proteinExistence type="predicted"/>
<evidence type="ECO:0000313" key="2">
    <source>
        <dbReference type="Proteomes" id="UP000033682"/>
    </source>
</evidence>
<organism evidence="1 2">
    <name type="scientific">Lactobacillus apis</name>
    <dbReference type="NCBI Taxonomy" id="303541"/>
    <lineage>
        <taxon>Bacteria</taxon>
        <taxon>Bacillati</taxon>
        <taxon>Bacillota</taxon>
        <taxon>Bacilli</taxon>
        <taxon>Lactobacillales</taxon>
        <taxon>Lactobacillaceae</taxon>
        <taxon>Lactobacillus</taxon>
    </lineage>
</organism>
<dbReference type="PATRIC" id="fig|303541.3.peg.24"/>
<dbReference type="Proteomes" id="UP000033682">
    <property type="component" value="Unassembled WGS sequence"/>
</dbReference>
<keyword evidence="1" id="KW-0614">Plasmid</keyword>
<reference evidence="1 2" key="1">
    <citation type="submission" date="2015-01" db="EMBL/GenBank/DDBJ databases">
        <title>Comparative genomics of the lactic acid bacteria isolated from the honey bee gut.</title>
        <authorList>
            <person name="Ellegaard K.M."/>
            <person name="Tamarit D."/>
            <person name="Javelind E."/>
            <person name="Olofsson T."/>
            <person name="Andersson S.G."/>
            <person name="Vasquez A."/>
        </authorList>
    </citation>
    <scope>NUCLEOTIDE SEQUENCE [LARGE SCALE GENOMIC DNA]</scope>
    <source>
        <strain evidence="1 2">Hma11</strain>
        <plasmid evidence="1">pHma11p1</plasmid>
    </source>
</reference>
<accession>A0A0F4LMU2</accession>
<evidence type="ECO:0000313" key="1">
    <source>
        <dbReference type="EMBL" id="KJY59623.1"/>
    </source>
</evidence>
<comment type="caution">
    <text evidence="1">The sequence shown here is derived from an EMBL/GenBank/DDBJ whole genome shotgun (WGS) entry which is preliminary data.</text>
</comment>
<name>A0A0F4LMU2_9LACO</name>
<dbReference type="HOGENOM" id="CLU_798748_0_0_9"/>
<geneLocation type="plasmid" evidence="1">
    <name>pHma11p1</name>
</geneLocation>
<sequence length="354" mass="41683">MSDSNKDYKAVSLAENPFIKSSCKIYLPSIFTNEEEAAFTIARDWQQPGYATIRESINHIYTYQYASDYRYVYKLLDDKDMYWLRFIARFKSVQSLQLQRQVAIYPNMLSRNKENEALKKLFKYGLTWKWSFERDYLEKPVTVYTLSDDGYRFLEYIFGNDNSYFQPQNFFRLDIKYHIRFWEIVDVYQMFLSMPFYKGFDTYFSLGSLDADNRKKRNLYSPLQECLELFPNQKKNCVFFPALQTDNDDYYKKAITLWSKFTEDGSNLEKPVGKLEGSQNVLAFYAPTVSVADRLNSNLSLSLFNFPILILVGSVIQKEGLLKAFYVPDKNGELPKLKRIELPGLINEGDENSF</sequence>
<dbReference type="RefSeq" id="WP_046308252.1">
    <property type="nucleotide sequence ID" value="NZ_KQ034005.1"/>
</dbReference>
<dbReference type="EMBL" id="JXLG01000016">
    <property type="protein sequence ID" value="KJY59623.1"/>
    <property type="molecule type" value="Genomic_DNA"/>
</dbReference>
<gene>
    <name evidence="1" type="ORF">JF72_14540</name>
</gene>